<dbReference type="KEGG" id="sliu:111358681"/>
<dbReference type="AlphaFoldDB" id="A0A9J7EFC3"/>
<evidence type="ECO:0000313" key="2">
    <source>
        <dbReference type="Proteomes" id="UP000301870"/>
    </source>
</evidence>
<feature type="transmembrane region" description="Helical" evidence="1">
    <location>
        <begin position="141"/>
        <end position="166"/>
    </location>
</feature>
<accession>A0A9J7EFC3</accession>
<feature type="transmembrane region" description="Helical" evidence="1">
    <location>
        <begin position="385"/>
        <end position="405"/>
    </location>
</feature>
<keyword evidence="1" id="KW-0812">Transmembrane</keyword>
<reference evidence="3" key="1">
    <citation type="submission" date="2025-08" db="UniProtKB">
        <authorList>
            <consortium name="RefSeq"/>
        </authorList>
    </citation>
    <scope>IDENTIFICATION</scope>
    <source>
        <strain evidence="3">Ishihara</strain>
        <tissue evidence="3">Whole body</tissue>
    </source>
</reference>
<dbReference type="OrthoDB" id="7352006at2759"/>
<protein>
    <submittedName>
        <fullName evidence="3">Uncharacterized protein LOC111358681</fullName>
    </submittedName>
</protein>
<evidence type="ECO:0000256" key="1">
    <source>
        <dbReference type="SAM" id="Phobius"/>
    </source>
</evidence>
<feature type="transmembrane region" description="Helical" evidence="1">
    <location>
        <begin position="172"/>
        <end position="201"/>
    </location>
</feature>
<proteinExistence type="predicted"/>
<keyword evidence="2" id="KW-1185">Reference proteome</keyword>
<keyword evidence="1" id="KW-0472">Membrane</keyword>
<feature type="transmembrane region" description="Helical" evidence="1">
    <location>
        <begin position="85"/>
        <end position="106"/>
    </location>
</feature>
<gene>
    <name evidence="3" type="primary">LOC111358681</name>
</gene>
<feature type="transmembrane region" description="Helical" evidence="1">
    <location>
        <begin position="52"/>
        <end position="73"/>
    </location>
</feature>
<sequence>MKLTKDTKIEYLSKDILEEEFIKSLKLMYRFQMLMASTRVDLKDRFVTTPSLLQKCHTLLSVVLLLGLDYIVIHKYDTILFENETIYYLSTCVTGLQTLTFICNIIHVRFMNGDDNVDFFVKLQQIDRCMNIHRNKTITALLLKTNIFSLASVFVIFSVLVAIATAKGTAAFWPYIGIAYSQLNFVLELICCSNIFVYFYIRARFINSIIKNYLDSKETQEILYSRKSSYFLFTTKTFMRRLAAQTHSFLTSDTDIYMKQLLDGFFKFQDIYKFQIFMFCCKLVGSSILTFEFMLFAVQNDTVGIWDSLTPSFFTIIDLVMALLLGIRCELFIREVKETKRLVIAVMAKHFDGRLREKSNRMLKLIEETPPHFSVYDMWQLDANVLLQMFMLVTGLIVTQMQFAFL</sequence>
<feature type="transmembrane region" description="Helical" evidence="1">
    <location>
        <begin position="276"/>
        <end position="297"/>
    </location>
</feature>
<name>A0A9J7EFC3_SPOLT</name>
<keyword evidence="1" id="KW-1133">Transmembrane helix</keyword>
<dbReference type="Proteomes" id="UP000301870">
    <property type="component" value="Chromosome 27"/>
</dbReference>
<organism evidence="2 3">
    <name type="scientific">Spodoptera litura</name>
    <name type="common">Asian cotton leafworm</name>
    <dbReference type="NCBI Taxonomy" id="69820"/>
    <lineage>
        <taxon>Eukaryota</taxon>
        <taxon>Metazoa</taxon>
        <taxon>Ecdysozoa</taxon>
        <taxon>Arthropoda</taxon>
        <taxon>Hexapoda</taxon>
        <taxon>Insecta</taxon>
        <taxon>Pterygota</taxon>
        <taxon>Neoptera</taxon>
        <taxon>Endopterygota</taxon>
        <taxon>Lepidoptera</taxon>
        <taxon>Glossata</taxon>
        <taxon>Ditrysia</taxon>
        <taxon>Noctuoidea</taxon>
        <taxon>Noctuidae</taxon>
        <taxon>Amphipyrinae</taxon>
        <taxon>Spodoptera</taxon>
    </lineage>
</organism>
<dbReference type="RefSeq" id="XP_022829696.1">
    <property type="nucleotide sequence ID" value="XM_022973928.1"/>
</dbReference>
<feature type="transmembrane region" description="Helical" evidence="1">
    <location>
        <begin position="309"/>
        <end position="327"/>
    </location>
</feature>
<dbReference type="GeneID" id="111358681"/>
<evidence type="ECO:0000313" key="3">
    <source>
        <dbReference type="RefSeq" id="XP_022829696.1"/>
    </source>
</evidence>